<evidence type="ECO:0000256" key="3">
    <source>
        <dbReference type="ARBA" id="ARBA00022692"/>
    </source>
</evidence>
<evidence type="ECO:0000256" key="2">
    <source>
        <dbReference type="ARBA" id="ARBA00022448"/>
    </source>
</evidence>
<keyword evidence="4 6" id="KW-1133">Transmembrane helix</keyword>
<feature type="transmembrane region" description="Helical" evidence="6">
    <location>
        <begin position="84"/>
        <end position="100"/>
    </location>
</feature>
<comment type="caution">
    <text evidence="7">The sequence shown here is derived from an EMBL/GenBank/DDBJ whole genome shotgun (WGS) entry which is preliminary data.</text>
</comment>
<evidence type="ECO:0000256" key="1">
    <source>
        <dbReference type="ARBA" id="ARBA00004141"/>
    </source>
</evidence>
<reference evidence="7 8" key="1">
    <citation type="submission" date="2019-04" db="EMBL/GenBank/DDBJ databases">
        <title>Reference strain of H23.</title>
        <authorList>
            <person name="Luo X."/>
        </authorList>
    </citation>
    <scope>NUCLEOTIDE SEQUENCE [LARGE SCALE GENOMIC DNA]</scope>
    <source>
        <strain evidence="7 8">H23</strain>
    </source>
</reference>
<dbReference type="Gene3D" id="1.20.1250.20">
    <property type="entry name" value="MFS general substrate transporter like domains"/>
    <property type="match status" value="1"/>
</dbReference>
<evidence type="ECO:0000313" key="7">
    <source>
        <dbReference type="EMBL" id="TKR30602.1"/>
    </source>
</evidence>
<feature type="transmembrane region" description="Helical" evidence="6">
    <location>
        <begin position="433"/>
        <end position="458"/>
    </location>
</feature>
<dbReference type="FunFam" id="1.20.1250.20:FF:000863">
    <property type="entry name" value="MFS transporter"/>
    <property type="match status" value="1"/>
</dbReference>
<evidence type="ECO:0000256" key="4">
    <source>
        <dbReference type="ARBA" id="ARBA00022989"/>
    </source>
</evidence>
<dbReference type="PANTHER" id="PTHR19432:SF35">
    <property type="entry name" value="SOLUTE CARRIER FAMILY 45 MEMBER 3 ISOFORM X1"/>
    <property type="match status" value="1"/>
</dbReference>
<dbReference type="InterPro" id="IPR036259">
    <property type="entry name" value="MFS_trans_sf"/>
</dbReference>
<dbReference type="Pfam" id="PF07690">
    <property type="entry name" value="MFS_1"/>
    <property type="match status" value="1"/>
</dbReference>
<feature type="transmembrane region" description="Helical" evidence="6">
    <location>
        <begin position="400"/>
        <end position="421"/>
    </location>
</feature>
<keyword evidence="8" id="KW-1185">Reference proteome</keyword>
<feature type="transmembrane region" description="Helical" evidence="6">
    <location>
        <begin position="464"/>
        <end position="484"/>
    </location>
</feature>
<name>A0A4U5JLV2_9GAMM</name>
<keyword evidence="2" id="KW-0813">Transport</keyword>
<feature type="transmembrane region" description="Helical" evidence="6">
    <location>
        <begin position="12"/>
        <end position="31"/>
    </location>
</feature>
<dbReference type="RefSeq" id="WP_137267032.1">
    <property type="nucleotide sequence ID" value="NZ_SZUA01000002.1"/>
</dbReference>
<protein>
    <submittedName>
        <fullName evidence="7">SLC45 family MFS transporter</fullName>
    </submittedName>
</protein>
<dbReference type="SUPFAM" id="SSF103473">
    <property type="entry name" value="MFS general substrate transporter"/>
    <property type="match status" value="1"/>
</dbReference>
<feature type="transmembrane region" description="Helical" evidence="6">
    <location>
        <begin position="302"/>
        <end position="325"/>
    </location>
</feature>
<feature type="transmembrane region" description="Helical" evidence="6">
    <location>
        <begin position="378"/>
        <end position="394"/>
    </location>
</feature>
<dbReference type="OrthoDB" id="7584869at2"/>
<comment type="subcellular location">
    <subcellularLocation>
        <location evidence="1">Membrane</location>
        <topology evidence="1">Multi-pass membrane protein</topology>
    </subcellularLocation>
</comment>
<evidence type="ECO:0000256" key="6">
    <source>
        <dbReference type="SAM" id="Phobius"/>
    </source>
</evidence>
<feature type="transmembrane region" description="Helical" evidence="6">
    <location>
        <begin position="51"/>
        <end position="72"/>
    </location>
</feature>
<dbReference type="GO" id="GO:0022857">
    <property type="term" value="F:transmembrane transporter activity"/>
    <property type="evidence" value="ECO:0007669"/>
    <property type="project" value="InterPro"/>
</dbReference>
<keyword evidence="5 6" id="KW-0472">Membrane</keyword>
<feature type="transmembrane region" description="Helical" evidence="6">
    <location>
        <begin position="185"/>
        <end position="203"/>
    </location>
</feature>
<dbReference type="PANTHER" id="PTHR19432">
    <property type="entry name" value="SUGAR TRANSPORTER"/>
    <property type="match status" value="1"/>
</dbReference>
<feature type="transmembrane region" description="Helical" evidence="6">
    <location>
        <begin position="234"/>
        <end position="253"/>
    </location>
</feature>
<dbReference type="Proteomes" id="UP000308707">
    <property type="component" value="Unassembled WGS sequence"/>
</dbReference>
<feature type="transmembrane region" description="Helical" evidence="6">
    <location>
        <begin position="345"/>
        <end position="366"/>
    </location>
</feature>
<dbReference type="GO" id="GO:0016020">
    <property type="term" value="C:membrane"/>
    <property type="evidence" value="ECO:0007669"/>
    <property type="project" value="UniProtKB-SubCell"/>
</dbReference>
<proteinExistence type="predicted"/>
<evidence type="ECO:0000256" key="5">
    <source>
        <dbReference type="ARBA" id="ARBA00023136"/>
    </source>
</evidence>
<organism evidence="7 8">
    <name type="scientific">Luteimonas gilva</name>
    <dbReference type="NCBI Taxonomy" id="2572684"/>
    <lineage>
        <taxon>Bacteria</taxon>
        <taxon>Pseudomonadati</taxon>
        <taxon>Pseudomonadota</taxon>
        <taxon>Gammaproteobacteria</taxon>
        <taxon>Lysobacterales</taxon>
        <taxon>Lysobacteraceae</taxon>
        <taxon>Luteimonas</taxon>
    </lineage>
</organism>
<evidence type="ECO:0000313" key="8">
    <source>
        <dbReference type="Proteomes" id="UP000308707"/>
    </source>
</evidence>
<keyword evidence="3 6" id="KW-0812">Transmembrane</keyword>
<sequence length="499" mass="53148">MPATTNRLPVGFWQIWNMCFGFMGLQFGLALQNANVSRIFQTLGAGIDDIPALWIAAPLTGLLVQPIVGYCSDRTWGRLGRRRPYFLAGAIVAALALIAMPNSPTLWTAAALLWILDAAINVSMGPLRSFVGDQLPSSQRPAGYAMQTLFIAAGAVIASLLPWLLAQFGISNLAASGGIPDTVKLAFYLGAAVLFGTLVWTVLSTREYPPDVLAAFEDAKPAAPPTPLPAHVRYTGALWCAAGLAAFLAIRLTQADARLHLLAAGLFAYGAIQLVAGYSRARNPFTAIVADLLTMPATMRQLVPVQCFSWFALFAMWIYTTAAVTSAHFATEDTRSAAYNDGANWTGVLFAAYNGFAVLAAMLIPWMTRRLGLRLSHLLNLVLGGCGLLSFLLIRDPHWLLLSMVGVGFAWASILSLPYALLSDSVPAGKMGVYMGIFNLFIVIPQLLAASLLGFLLKTFFGNAPIYALLIGGVSLMLAALCVLRVGAPTGDAGSAFGQ</sequence>
<dbReference type="AlphaFoldDB" id="A0A4U5JLV2"/>
<gene>
    <name evidence="7" type="ORF">FCE95_10850</name>
</gene>
<dbReference type="EMBL" id="SZUA01000002">
    <property type="protein sequence ID" value="TKR30602.1"/>
    <property type="molecule type" value="Genomic_DNA"/>
</dbReference>
<dbReference type="InterPro" id="IPR011701">
    <property type="entry name" value="MFS"/>
</dbReference>
<accession>A0A4U5JLV2</accession>
<feature type="transmembrane region" description="Helical" evidence="6">
    <location>
        <begin position="259"/>
        <end position="281"/>
    </location>
</feature>
<feature type="transmembrane region" description="Helical" evidence="6">
    <location>
        <begin position="144"/>
        <end position="165"/>
    </location>
</feature>